<dbReference type="EMBL" id="JBJUIK010000005">
    <property type="protein sequence ID" value="KAL3528216.1"/>
    <property type="molecule type" value="Genomic_DNA"/>
</dbReference>
<evidence type="ECO:0000259" key="2">
    <source>
        <dbReference type="PROSITE" id="PS50021"/>
    </source>
</evidence>
<protein>
    <recommendedName>
        <fullName evidence="2">Calponin-homology (CH) domain-containing protein</fullName>
    </recommendedName>
</protein>
<dbReference type="PROSITE" id="PS50021">
    <property type="entry name" value="CH"/>
    <property type="match status" value="1"/>
</dbReference>
<dbReference type="InterPro" id="IPR036872">
    <property type="entry name" value="CH_dom_sf"/>
</dbReference>
<gene>
    <name evidence="3" type="ORF">ACH5RR_012872</name>
</gene>
<keyword evidence="4" id="KW-1185">Reference proteome</keyword>
<feature type="compositionally biased region" description="Basic and acidic residues" evidence="1">
    <location>
        <begin position="686"/>
        <end position="703"/>
    </location>
</feature>
<reference evidence="3 4" key="1">
    <citation type="submission" date="2024-11" db="EMBL/GenBank/DDBJ databases">
        <title>A near-complete genome assembly of Cinchona calisaya.</title>
        <authorList>
            <person name="Lian D.C."/>
            <person name="Zhao X.W."/>
            <person name="Wei L."/>
        </authorList>
    </citation>
    <scope>NUCLEOTIDE SEQUENCE [LARGE SCALE GENOMIC DNA]</scope>
    <source>
        <tissue evidence="3">Nenye</tissue>
    </source>
</reference>
<proteinExistence type="predicted"/>
<dbReference type="PANTHER" id="PTHR46756">
    <property type="entry name" value="TRANSGELIN"/>
    <property type="match status" value="1"/>
</dbReference>
<sequence>MGRRRSSSSSVSKTVANSVDSSPSSAECSFRELDDVFLQKQTRIWLGEVVKSRLDEQLSLSDLLADGVLLFEVSKMVWNMLLEKCMELRQIKAYQCPLGSRKSSGRYMPYSNVDSFLKVCKILGLNGIDLFSPSDVVEKRNIRKVCICIRALSKKARSKQLYVPDFDLVTYTVVMPTDMVGCIRRSLESSQCSISSSSSCNSYKGKRSKSQRKNLISAYSRNYDSCSEESDEAESAYSGIESYSSSTGKFDYPVTLNSENENSPGAFSVVKNYTARKAASQSDTRNLHRNDLAKHCSLHHSRDDHQANYSSTCHSKAHEDLHHRAFHTDNDVRHNYKNSSQLADVDLALGTDASDIGASLFESGADRDFIADYLAFSDSIVLRNDGNSPVLFDGEDSICNFFMSIDSHGIDSKRKTFQNGFYQRSTDDMEDVEVSSMTSMSSILGRVLNMDFDDQYNAGDSSTVQVHFLENDTDNQDKSSFLEDQTSDSAQYEILSQCSGTYIKESESDMKLESGGLCTNFLSHCQDNGQSCIMESKKCDLYGDSQIHTGNVLTVKSDLDPADDKVQFRCKDLEKSVLGTSELNPDLEHGNNHSLVGSLHNKIFQEEQVSRNKCLIEGSSEDGNECDKYPNNPGISAENVLDGKMLPQGDLQKDRIPRRSLLKTLVKGTTLVGVLFLLLHMRRRGKGENDKPQKPLKTRRFEGAKSASQIEQSSRGIYPAGKLKFAN</sequence>
<evidence type="ECO:0000256" key="1">
    <source>
        <dbReference type="SAM" id="MobiDB-lite"/>
    </source>
</evidence>
<feature type="domain" description="Calponin-homology (CH)" evidence="2">
    <location>
        <begin position="36"/>
        <end position="157"/>
    </location>
</feature>
<dbReference type="SUPFAM" id="SSF47576">
    <property type="entry name" value="Calponin-homology domain, CH-domain"/>
    <property type="match status" value="1"/>
</dbReference>
<organism evidence="3 4">
    <name type="scientific">Cinchona calisaya</name>
    <dbReference type="NCBI Taxonomy" id="153742"/>
    <lineage>
        <taxon>Eukaryota</taxon>
        <taxon>Viridiplantae</taxon>
        <taxon>Streptophyta</taxon>
        <taxon>Embryophyta</taxon>
        <taxon>Tracheophyta</taxon>
        <taxon>Spermatophyta</taxon>
        <taxon>Magnoliopsida</taxon>
        <taxon>eudicotyledons</taxon>
        <taxon>Gunneridae</taxon>
        <taxon>Pentapetalae</taxon>
        <taxon>asterids</taxon>
        <taxon>lamiids</taxon>
        <taxon>Gentianales</taxon>
        <taxon>Rubiaceae</taxon>
        <taxon>Cinchonoideae</taxon>
        <taxon>Cinchoneae</taxon>
        <taxon>Cinchona</taxon>
    </lineage>
</organism>
<name>A0ABD3A8Z0_9GENT</name>
<dbReference type="AlphaFoldDB" id="A0ABD3A8Z0"/>
<feature type="compositionally biased region" description="Polar residues" evidence="1">
    <location>
        <begin position="706"/>
        <end position="715"/>
    </location>
</feature>
<feature type="region of interest" description="Disordered" evidence="1">
    <location>
        <begin position="1"/>
        <end position="26"/>
    </location>
</feature>
<feature type="compositionally biased region" description="Polar residues" evidence="1">
    <location>
        <begin position="13"/>
        <end position="26"/>
    </location>
</feature>
<dbReference type="Gene3D" id="1.10.418.10">
    <property type="entry name" value="Calponin-like domain"/>
    <property type="match status" value="1"/>
</dbReference>
<dbReference type="Proteomes" id="UP001630127">
    <property type="component" value="Unassembled WGS sequence"/>
</dbReference>
<evidence type="ECO:0000313" key="3">
    <source>
        <dbReference type="EMBL" id="KAL3528216.1"/>
    </source>
</evidence>
<evidence type="ECO:0000313" key="4">
    <source>
        <dbReference type="Proteomes" id="UP001630127"/>
    </source>
</evidence>
<dbReference type="InterPro" id="IPR001715">
    <property type="entry name" value="CH_dom"/>
</dbReference>
<accession>A0ABD3A8Z0</accession>
<comment type="caution">
    <text evidence="3">The sequence shown here is derived from an EMBL/GenBank/DDBJ whole genome shotgun (WGS) entry which is preliminary data.</text>
</comment>
<feature type="region of interest" description="Disordered" evidence="1">
    <location>
        <begin position="621"/>
        <end position="640"/>
    </location>
</feature>
<dbReference type="PANTHER" id="PTHR46756:SF18">
    <property type="entry name" value="GAS2-LIKE PROTEIN PICKLED EGGS"/>
    <property type="match status" value="1"/>
</dbReference>
<feature type="region of interest" description="Disordered" evidence="1">
    <location>
        <begin position="685"/>
        <end position="727"/>
    </location>
</feature>
<dbReference type="CDD" id="cd00014">
    <property type="entry name" value="CH_SF"/>
    <property type="match status" value="1"/>
</dbReference>